<gene>
    <name evidence="1" type="ORF">EIP91_005472</name>
</gene>
<name>A0A4R0RUI2_9APHY</name>
<protein>
    <submittedName>
        <fullName evidence="1">Uncharacterized protein</fullName>
    </submittedName>
</protein>
<accession>A0A4R0RUI2</accession>
<comment type="caution">
    <text evidence="1">The sequence shown here is derived from an EMBL/GenBank/DDBJ whole genome shotgun (WGS) entry which is preliminary data.</text>
</comment>
<sequence>MPALEHLELFDVVWLKDTASVPSPLGYKTASSLGKISFPRLRYLSLWIPHPDYTFLLSKIEFPSSTATIALHPQLHDIPEEDEETIRQVLFPAVLSHFQTMAAHNTGRLRALSCLGGGENYFEVGLFIDTPAAETFADKSAIPHIHLYIDVGGSALKWIRIVRQLLQVLPIADVDTLCVGAIASYIRDEHKKHTFLVELTGIFALLPDVTTLCLVSVYGAKDLQDFSVLLCPSPNLDAGPIDKSPSLPHLTTLLIEHFDCDPWQRSTHGFDPTVAKLIQILGERALSRYMCKRVILHCCGGFPEADAKSMKKGLSDWDWELKLDRRYPCSSCKS</sequence>
<evidence type="ECO:0000313" key="1">
    <source>
        <dbReference type="EMBL" id="TCD71706.1"/>
    </source>
</evidence>
<dbReference type="Proteomes" id="UP000292702">
    <property type="component" value="Unassembled WGS sequence"/>
</dbReference>
<proteinExistence type="predicted"/>
<evidence type="ECO:0000313" key="2">
    <source>
        <dbReference type="Proteomes" id="UP000292702"/>
    </source>
</evidence>
<keyword evidence="2" id="KW-1185">Reference proteome</keyword>
<dbReference type="AlphaFoldDB" id="A0A4R0RUI2"/>
<reference evidence="1 2" key="1">
    <citation type="submission" date="2018-11" db="EMBL/GenBank/DDBJ databases">
        <title>Genome assembly of Steccherinum ochraceum LE-BIN_3174, the white-rot fungus of the Steccherinaceae family (The Residual Polyporoid clade, Polyporales, Basidiomycota).</title>
        <authorList>
            <person name="Fedorova T.V."/>
            <person name="Glazunova O.A."/>
            <person name="Landesman E.O."/>
            <person name="Moiseenko K.V."/>
            <person name="Psurtseva N.V."/>
            <person name="Savinova O.S."/>
            <person name="Shakhova N.V."/>
            <person name="Tyazhelova T.V."/>
            <person name="Vasina D.V."/>
        </authorList>
    </citation>
    <scope>NUCLEOTIDE SEQUENCE [LARGE SCALE GENOMIC DNA]</scope>
    <source>
        <strain evidence="1 2">LE-BIN_3174</strain>
    </source>
</reference>
<dbReference type="EMBL" id="RWJN01000003">
    <property type="protein sequence ID" value="TCD71706.1"/>
    <property type="molecule type" value="Genomic_DNA"/>
</dbReference>
<organism evidence="1 2">
    <name type="scientific">Steccherinum ochraceum</name>
    <dbReference type="NCBI Taxonomy" id="92696"/>
    <lineage>
        <taxon>Eukaryota</taxon>
        <taxon>Fungi</taxon>
        <taxon>Dikarya</taxon>
        <taxon>Basidiomycota</taxon>
        <taxon>Agaricomycotina</taxon>
        <taxon>Agaricomycetes</taxon>
        <taxon>Polyporales</taxon>
        <taxon>Steccherinaceae</taxon>
        <taxon>Steccherinum</taxon>
    </lineage>
</organism>